<gene>
    <name evidence="2" type="ORF">FNJ47_34025</name>
</gene>
<dbReference type="AlphaFoldDB" id="A0A6P1BQT3"/>
<sequence>MTKLTYALAAVAALSIAAPTIASAQGVGVYIGGDRDYYGHRYDGPRVYRDYDRGWHHGWYNHHRDYYRDRGFVVRGHDWDD</sequence>
<reference evidence="2 3" key="1">
    <citation type="journal article" date="2020" name="Arch. Microbiol.">
        <title>Bradyrhizobium uaiense sp. nov., a new highly efficient cowpea symbiont.</title>
        <authorList>
            <person name="Cabral Michel D."/>
            <person name="Azarias Guimaraes A."/>
            <person name="Martins da Costa E."/>
            <person name="Soares de Carvalho T."/>
            <person name="Balsanelli E."/>
            <person name="Willems A."/>
            <person name="Maltempi de Souza E."/>
            <person name="de Souza Moreira F.M."/>
        </authorList>
    </citation>
    <scope>NUCLEOTIDE SEQUENCE [LARGE SCALE GENOMIC DNA]</scope>
    <source>
        <strain evidence="2 3">UFLA 03-164</strain>
    </source>
</reference>
<evidence type="ECO:0000313" key="3">
    <source>
        <dbReference type="Proteomes" id="UP000468531"/>
    </source>
</evidence>
<feature type="chain" id="PRO_5026905048" evidence="1">
    <location>
        <begin position="25"/>
        <end position="81"/>
    </location>
</feature>
<accession>A0A6P1BQT3</accession>
<proteinExistence type="predicted"/>
<organism evidence="2 3">
    <name type="scientific">Bradyrhizobium uaiense</name>
    <dbReference type="NCBI Taxonomy" id="2594946"/>
    <lineage>
        <taxon>Bacteria</taxon>
        <taxon>Pseudomonadati</taxon>
        <taxon>Pseudomonadota</taxon>
        <taxon>Alphaproteobacteria</taxon>
        <taxon>Hyphomicrobiales</taxon>
        <taxon>Nitrobacteraceae</taxon>
        <taxon>Bradyrhizobium</taxon>
    </lineage>
</organism>
<keyword evidence="1" id="KW-0732">Signal</keyword>
<dbReference type="RefSeq" id="WP_163160226.1">
    <property type="nucleotide sequence ID" value="NZ_VKHP01000191.1"/>
</dbReference>
<protein>
    <submittedName>
        <fullName evidence="2">Uncharacterized protein</fullName>
    </submittedName>
</protein>
<dbReference type="EMBL" id="VKHP01000191">
    <property type="protein sequence ID" value="NEV00689.1"/>
    <property type="molecule type" value="Genomic_DNA"/>
</dbReference>
<evidence type="ECO:0000256" key="1">
    <source>
        <dbReference type="SAM" id="SignalP"/>
    </source>
</evidence>
<keyword evidence="3" id="KW-1185">Reference proteome</keyword>
<dbReference type="Proteomes" id="UP000468531">
    <property type="component" value="Unassembled WGS sequence"/>
</dbReference>
<evidence type="ECO:0000313" key="2">
    <source>
        <dbReference type="EMBL" id="NEV00689.1"/>
    </source>
</evidence>
<comment type="caution">
    <text evidence="2">The sequence shown here is derived from an EMBL/GenBank/DDBJ whole genome shotgun (WGS) entry which is preliminary data.</text>
</comment>
<name>A0A6P1BQT3_9BRAD</name>
<feature type="signal peptide" evidence="1">
    <location>
        <begin position="1"/>
        <end position="24"/>
    </location>
</feature>